<protein>
    <submittedName>
        <fullName evidence="1">Uncharacterized protein</fullName>
    </submittedName>
</protein>
<evidence type="ECO:0000313" key="1">
    <source>
        <dbReference type="EMBL" id="GAT33093.1"/>
    </source>
</evidence>
<sequence length="89" mass="10271">MKSAYELAMSRLEKEAPIQKLSDDQKRQIAEIDSEINAKIAEKKVFLEGEIIKSAGDSLAQDELRRQLASELARLEEKREERKDRIRKG</sequence>
<accession>A0A146G6U9</accession>
<reference evidence="2" key="1">
    <citation type="journal article" date="2017" name="Genome Announc.">
        <title>Draft Genome Sequence of Terrimicrobium sacchariphilum NM-5T, a Facultative Anaerobic Soil Bacterium of the Class Spartobacteria.</title>
        <authorList>
            <person name="Qiu Y.L."/>
            <person name="Tourlousse D.M."/>
            <person name="Matsuura N."/>
            <person name="Ohashi A."/>
            <person name="Sekiguchi Y."/>
        </authorList>
    </citation>
    <scope>NUCLEOTIDE SEQUENCE [LARGE SCALE GENOMIC DNA]</scope>
    <source>
        <strain evidence="2">NM-5</strain>
    </source>
</reference>
<evidence type="ECO:0000313" key="2">
    <source>
        <dbReference type="Proteomes" id="UP000076023"/>
    </source>
</evidence>
<gene>
    <name evidence="1" type="ORF">TSACC_21501</name>
</gene>
<comment type="caution">
    <text evidence="1">The sequence shown here is derived from an EMBL/GenBank/DDBJ whole genome shotgun (WGS) entry which is preliminary data.</text>
</comment>
<dbReference type="RefSeq" id="WP_075078864.1">
    <property type="nucleotide sequence ID" value="NZ_BDCO01000002.1"/>
</dbReference>
<dbReference type="InParanoid" id="A0A146G6U9"/>
<proteinExistence type="predicted"/>
<organism evidence="1 2">
    <name type="scientific">Terrimicrobium sacchariphilum</name>
    <dbReference type="NCBI Taxonomy" id="690879"/>
    <lineage>
        <taxon>Bacteria</taxon>
        <taxon>Pseudomonadati</taxon>
        <taxon>Verrucomicrobiota</taxon>
        <taxon>Terrimicrobiia</taxon>
        <taxon>Terrimicrobiales</taxon>
        <taxon>Terrimicrobiaceae</taxon>
        <taxon>Terrimicrobium</taxon>
    </lineage>
</organism>
<dbReference type="AlphaFoldDB" id="A0A146G6U9"/>
<keyword evidence="2" id="KW-1185">Reference proteome</keyword>
<dbReference type="Proteomes" id="UP000076023">
    <property type="component" value="Unassembled WGS sequence"/>
</dbReference>
<dbReference type="EMBL" id="BDCO01000002">
    <property type="protein sequence ID" value="GAT33093.1"/>
    <property type="molecule type" value="Genomic_DNA"/>
</dbReference>
<dbReference type="OrthoDB" id="199546at2"/>
<name>A0A146G6U9_TERSA</name>